<organism evidence="2 3">
    <name type="scientific">Luteitalea pratensis</name>
    <dbReference type="NCBI Taxonomy" id="1855912"/>
    <lineage>
        <taxon>Bacteria</taxon>
        <taxon>Pseudomonadati</taxon>
        <taxon>Acidobacteriota</taxon>
        <taxon>Vicinamibacteria</taxon>
        <taxon>Vicinamibacterales</taxon>
        <taxon>Vicinamibacteraceae</taxon>
        <taxon>Luteitalea</taxon>
    </lineage>
</organism>
<reference evidence="2 3" key="1">
    <citation type="journal article" date="2016" name="Genome Announc.">
        <title>First Complete Genome Sequence of a Subdivision 6 Acidobacterium Strain.</title>
        <authorList>
            <person name="Huang S."/>
            <person name="Vieira S."/>
            <person name="Bunk B."/>
            <person name="Riedel T."/>
            <person name="Sproer C."/>
            <person name="Overmann J."/>
        </authorList>
    </citation>
    <scope>NUCLEOTIDE SEQUENCE [LARGE SCALE GENOMIC DNA]</scope>
    <source>
        <strain evidence="3">DSM 100886 HEG_-6_39</strain>
    </source>
</reference>
<dbReference type="KEGG" id="abac:LuPra_05478"/>
<dbReference type="STRING" id="1855912.LuPra_05478"/>
<evidence type="ECO:0000256" key="1">
    <source>
        <dbReference type="SAM" id="SignalP"/>
    </source>
</evidence>
<reference evidence="3" key="2">
    <citation type="submission" date="2016-04" db="EMBL/GenBank/DDBJ databases">
        <title>First Complete Genome Sequence of a Subdivision 6 Acidobacterium.</title>
        <authorList>
            <person name="Huang S."/>
            <person name="Vieira S."/>
            <person name="Bunk B."/>
            <person name="Riedel T."/>
            <person name="Sproeer C."/>
            <person name="Overmann J."/>
        </authorList>
    </citation>
    <scope>NUCLEOTIDE SEQUENCE [LARGE SCALE GENOMIC DNA]</scope>
    <source>
        <strain evidence="3">DSM 100886 HEG_-6_39</strain>
    </source>
</reference>
<feature type="chain" id="PRO_5007512030" description="Lipoprotein" evidence="1">
    <location>
        <begin position="19"/>
        <end position="170"/>
    </location>
</feature>
<sequence length="170" mass="18589" precursor="true">MFRLDRRMFVLAATLLLAAGCGRSATVPEAIEVFDVKTGYDDGGHASGQNRLLPTIAFKVRNKAGRPIHSVQFNAVFRVIGDPEELGAQLVQGIGYSGLPAGQEVGPFTLRSMFGYSGEQARREMFQHASFQDVQVQLFAKQGGNQWVKLSELVVDRQLLLIAKAPAARK</sequence>
<keyword evidence="1" id="KW-0732">Signal</keyword>
<evidence type="ECO:0000313" key="2">
    <source>
        <dbReference type="EMBL" id="AMY12205.1"/>
    </source>
</evidence>
<dbReference type="RefSeq" id="WP_110173681.1">
    <property type="nucleotide sequence ID" value="NZ_CP015136.1"/>
</dbReference>
<protein>
    <recommendedName>
        <fullName evidence="4">Lipoprotein</fullName>
    </recommendedName>
</protein>
<name>A0A143PU75_LUTPR</name>
<evidence type="ECO:0008006" key="4">
    <source>
        <dbReference type="Google" id="ProtNLM"/>
    </source>
</evidence>
<gene>
    <name evidence="2" type="ORF">LuPra_05478</name>
</gene>
<dbReference type="AlphaFoldDB" id="A0A143PU75"/>
<dbReference type="EMBL" id="CP015136">
    <property type="protein sequence ID" value="AMY12205.1"/>
    <property type="molecule type" value="Genomic_DNA"/>
</dbReference>
<evidence type="ECO:0000313" key="3">
    <source>
        <dbReference type="Proteomes" id="UP000076079"/>
    </source>
</evidence>
<feature type="signal peptide" evidence="1">
    <location>
        <begin position="1"/>
        <end position="18"/>
    </location>
</feature>
<accession>A0A143PU75</accession>
<dbReference type="Proteomes" id="UP000076079">
    <property type="component" value="Chromosome"/>
</dbReference>
<proteinExistence type="predicted"/>
<keyword evidence="3" id="KW-1185">Reference proteome</keyword>
<dbReference type="PROSITE" id="PS51257">
    <property type="entry name" value="PROKAR_LIPOPROTEIN"/>
    <property type="match status" value="1"/>
</dbReference>